<sequence>MFLLVLNENQSSAFLGRPWISIAVGSALTGIAALFGGLSLYLAAALILPILECALRYGARLRVPRAALLPLAVTVFLAHAAFLAFMQEGAIGAQKLAVNIAYVFTIVIGAGIGSLLFRRAIVAAKLPEHAE</sequence>
<reference evidence="2 3" key="1">
    <citation type="submission" date="2020-08" db="EMBL/GenBank/DDBJ databases">
        <title>Novel species isolated from subtropical streams in China.</title>
        <authorList>
            <person name="Lu H."/>
        </authorList>
    </citation>
    <scope>NUCLEOTIDE SEQUENCE [LARGE SCALE GENOMIC DNA]</scope>
    <source>
        <strain evidence="2 3">CY22W</strain>
    </source>
</reference>
<keyword evidence="1" id="KW-0812">Transmembrane</keyword>
<feature type="transmembrane region" description="Helical" evidence="1">
    <location>
        <begin position="63"/>
        <end position="84"/>
    </location>
</feature>
<dbReference type="RefSeq" id="WP_186902279.1">
    <property type="nucleotide sequence ID" value="NZ_JACOGD010000001.1"/>
</dbReference>
<organism evidence="2 3">
    <name type="scientific">Undibacterium curvum</name>
    <dbReference type="NCBI Taxonomy" id="2762294"/>
    <lineage>
        <taxon>Bacteria</taxon>
        <taxon>Pseudomonadati</taxon>
        <taxon>Pseudomonadota</taxon>
        <taxon>Betaproteobacteria</taxon>
        <taxon>Burkholderiales</taxon>
        <taxon>Oxalobacteraceae</taxon>
        <taxon>Undibacterium</taxon>
    </lineage>
</organism>
<keyword evidence="1" id="KW-0472">Membrane</keyword>
<evidence type="ECO:0000313" key="3">
    <source>
        <dbReference type="Proteomes" id="UP000654304"/>
    </source>
</evidence>
<protein>
    <submittedName>
        <fullName evidence="2">Uncharacterized protein</fullName>
    </submittedName>
</protein>
<gene>
    <name evidence="2" type="ORF">H8K43_01860</name>
</gene>
<keyword evidence="3" id="KW-1185">Reference proteome</keyword>
<dbReference type="EMBL" id="JACOGD010000001">
    <property type="protein sequence ID" value="MBC3930402.1"/>
    <property type="molecule type" value="Genomic_DNA"/>
</dbReference>
<name>A0ABR7A144_9BURK</name>
<keyword evidence="1" id="KW-1133">Transmembrane helix</keyword>
<dbReference type="Proteomes" id="UP000654304">
    <property type="component" value="Unassembled WGS sequence"/>
</dbReference>
<feature type="transmembrane region" description="Helical" evidence="1">
    <location>
        <begin position="96"/>
        <end position="117"/>
    </location>
</feature>
<feature type="transmembrane region" description="Helical" evidence="1">
    <location>
        <begin position="20"/>
        <end position="51"/>
    </location>
</feature>
<evidence type="ECO:0000313" key="2">
    <source>
        <dbReference type="EMBL" id="MBC3930402.1"/>
    </source>
</evidence>
<evidence type="ECO:0000256" key="1">
    <source>
        <dbReference type="SAM" id="Phobius"/>
    </source>
</evidence>
<accession>A0ABR7A144</accession>
<proteinExistence type="predicted"/>
<comment type="caution">
    <text evidence="2">The sequence shown here is derived from an EMBL/GenBank/DDBJ whole genome shotgun (WGS) entry which is preliminary data.</text>
</comment>